<dbReference type="InterPro" id="IPR003594">
    <property type="entry name" value="HATPase_dom"/>
</dbReference>
<dbReference type="STRING" id="768670.Calni_0193"/>
<evidence type="ECO:0000259" key="12">
    <source>
        <dbReference type="PROSITE" id="PS50112"/>
    </source>
</evidence>
<dbReference type="SUPFAM" id="SSF55785">
    <property type="entry name" value="PYP-like sensor domain (PAS domain)"/>
    <property type="match status" value="1"/>
</dbReference>
<comment type="catalytic activity">
    <reaction evidence="1">
        <text>ATP + protein L-histidine = ADP + protein N-phospho-L-histidine.</text>
        <dbReference type="EC" id="2.7.13.3"/>
    </reaction>
</comment>
<dbReference type="eggNOG" id="COG5002">
    <property type="taxonomic scope" value="Bacteria"/>
</dbReference>
<dbReference type="Proteomes" id="UP000007039">
    <property type="component" value="Chromosome"/>
</dbReference>
<dbReference type="InterPro" id="IPR035965">
    <property type="entry name" value="PAS-like_dom_sf"/>
</dbReference>
<sequence length="825" mass="94024" precursor="true">MKRIITDIFYKLFIYSIVPVIFLLIIFGVLMRNHVYQNINEIAHRQIEMINNELQDEIEFFDRRIVQRIDHSIHRYGSIQDDLKYFIYRVKELYDIYIVDKNGNIIDGESKFYRVERGKPLNIDNHRYQVDNMEVLIRFDKDLANGNRIVFRLSVKKILDEFCYSDNDLEYFIVDSMGNVVYDSNPSIYIKKVNLKGLGFLESGGKNVSGYFPFPTETGLLERHYVSIIKDLNDELIYGIKVNSELLGKETRKIYIQTAMMFVVYLLILYLIAKYLSKYLSNPIVALKRFSEEASKSDILNFNEKDFPDNELRVLAKNIYESFLKVKRLKDELFITLMSIGDGVIVTDNTGNIEMMNKVAEAITGYNNDESVGKPLVEVFRINNEITGEPVENPVEKALREGKIVGLANHTVLTDKNGNRKIISDSAAPIILNGEVKGAILVFRDDTEKEKFKKEMIRKEQIETIGLVAGGIAHDFNNILSAINNYMLVAKMSFGENEKVVEFANNVITLCGTGKFLANKLLVLSKGGEHISLVETDLYSLISETARFVLSGTNIKYDVKKADYYCYGFVDQNLVAQIFHNLLINAKQAMPEGGEIKIYIELDDSFLIFEKPSIKITVEDTGPGIPEDVIDKIFQPFFTTKQHGSGLGLYIVKAIVEKHDGRITVQSTKGKGATFTINLPASDRCTLENVKVDKELEMDRFCNKVLIMDDEYFVRDSLGMLFESLGCEVCLAEDGDEALKIYKENLEKGKKIDIVFLDITVPFGKGAKYTIEKLKIIDPDVKAVVMSGYTDSDIMENYKSYGFIDVLSKPYDRKRIIEILSKIGG</sequence>
<dbReference type="SMART" id="SM00448">
    <property type="entry name" value="REC"/>
    <property type="match status" value="1"/>
</dbReference>
<dbReference type="NCBIfam" id="TIGR00229">
    <property type="entry name" value="sensory_box"/>
    <property type="match status" value="1"/>
</dbReference>
<evidence type="ECO:0000259" key="11">
    <source>
        <dbReference type="PROSITE" id="PS50110"/>
    </source>
</evidence>
<evidence type="ECO:0000256" key="1">
    <source>
        <dbReference type="ARBA" id="ARBA00000085"/>
    </source>
</evidence>
<dbReference type="PANTHER" id="PTHR43065:SF46">
    <property type="entry name" value="C4-DICARBOXYLATE TRANSPORT SENSOR PROTEIN DCTB"/>
    <property type="match status" value="1"/>
</dbReference>
<keyword evidence="5 13" id="KW-0418">Kinase</keyword>
<dbReference type="HOGENOM" id="CLU_343129_0_0_0"/>
<dbReference type="Gene3D" id="3.30.565.10">
    <property type="entry name" value="Histidine kinase-like ATPase, C-terminal domain"/>
    <property type="match status" value="1"/>
</dbReference>
<evidence type="ECO:0000256" key="7">
    <source>
        <dbReference type="ARBA" id="ARBA00023012"/>
    </source>
</evidence>
<dbReference type="OrthoDB" id="5476885at2"/>
<dbReference type="InterPro" id="IPR011006">
    <property type="entry name" value="CheY-like_superfamily"/>
</dbReference>
<evidence type="ECO:0000256" key="3">
    <source>
        <dbReference type="ARBA" id="ARBA00022679"/>
    </source>
</evidence>
<reference evidence="13 14" key="2">
    <citation type="journal article" date="2011" name="Stand. Genomic Sci.">
        <title>Complete genome sequence of Calditerrivibrio nitroreducens type strain (Yu37-1).</title>
        <authorList>
            <person name="Pitluck S."/>
            <person name="Sikorski J."/>
            <person name="Zeytun A."/>
            <person name="Lapidus A."/>
            <person name="Nolan M."/>
            <person name="Lucas S."/>
            <person name="Hammon N."/>
            <person name="Deshpande S."/>
            <person name="Cheng J.F."/>
            <person name="Tapia R."/>
            <person name="Han C."/>
            <person name="Goodwin L."/>
            <person name="Liolios K."/>
            <person name="Pagani I."/>
            <person name="Ivanova N."/>
            <person name="Mavromatis K."/>
            <person name="Pati A."/>
            <person name="Chen A."/>
            <person name="Palaniappan K."/>
            <person name="Hauser L."/>
            <person name="Chang Y.J."/>
            <person name="Jeffries C.D."/>
            <person name="Detter J.C."/>
            <person name="Brambilla E."/>
            <person name="Djao O.D."/>
            <person name="Rohde M."/>
            <person name="Spring S."/>
            <person name="Goker M."/>
            <person name="Woyke T."/>
            <person name="Bristow J."/>
            <person name="Eisen J.A."/>
            <person name="Markowitz V."/>
            <person name="Hugenholtz P."/>
            <person name="Kyrpides N.C."/>
            <person name="Klenk H.P."/>
            <person name="Land M."/>
        </authorList>
    </citation>
    <scope>NUCLEOTIDE SEQUENCE [LARGE SCALE GENOMIC DNA]</scope>
    <source>
        <strain evidence="14">DSM 19672 / NBRC 101217 / Yu37-1</strain>
    </source>
</reference>
<dbReference type="SUPFAM" id="SSF52172">
    <property type="entry name" value="CheY-like"/>
    <property type="match status" value="1"/>
</dbReference>
<dbReference type="PROSITE" id="PS50110">
    <property type="entry name" value="RESPONSE_REGULATORY"/>
    <property type="match status" value="1"/>
</dbReference>
<dbReference type="SMART" id="SM00387">
    <property type="entry name" value="HATPase_c"/>
    <property type="match status" value="1"/>
</dbReference>
<keyword evidence="3" id="KW-0808">Transferase</keyword>
<reference key="1">
    <citation type="submission" date="2010-11" db="EMBL/GenBank/DDBJ databases">
        <title>The complete genome of chromosome of Calditerrivibrio nitroreducens DSM 19672.</title>
        <authorList>
            <consortium name="US DOE Joint Genome Institute (JGI-PGF)"/>
            <person name="Lucas S."/>
            <person name="Copeland A."/>
            <person name="Lapidus A."/>
            <person name="Bruce D."/>
            <person name="Goodwin L."/>
            <person name="Pitluck S."/>
            <person name="Kyrpides N."/>
            <person name="Mavromatis K."/>
            <person name="Ivanova N."/>
            <person name="Mikhailova N."/>
            <person name="Zeytun A."/>
            <person name="Brettin T."/>
            <person name="Detter J.C."/>
            <person name="Tapia R."/>
            <person name="Han C."/>
            <person name="Land M."/>
            <person name="Hauser L."/>
            <person name="Markowitz V."/>
            <person name="Cheng J.-F."/>
            <person name="Hugenholtz P."/>
            <person name="Woyke T."/>
            <person name="Wu D."/>
            <person name="Spring S."/>
            <person name="Schroeder M."/>
            <person name="Brambilla E."/>
            <person name="Klenk H.-P."/>
            <person name="Eisen J.A."/>
        </authorList>
    </citation>
    <scope>NUCLEOTIDE SEQUENCE [LARGE SCALE GENOMIC DNA]</scope>
    <source>
        <strain>DSM 19672</strain>
    </source>
</reference>
<dbReference type="Gene3D" id="3.30.450.20">
    <property type="entry name" value="PAS domain"/>
    <property type="match status" value="1"/>
</dbReference>
<keyword evidence="14" id="KW-1185">Reference proteome</keyword>
<dbReference type="Gene3D" id="3.40.50.2300">
    <property type="match status" value="1"/>
</dbReference>
<keyword evidence="9" id="KW-0812">Transmembrane</keyword>
<dbReference type="GO" id="GO:0005524">
    <property type="term" value="F:ATP binding"/>
    <property type="evidence" value="ECO:0007669"/>
    <property type="project" value="UniProtKB-KW"/>
</dbReference>
<dbReference type="GO" id="GO:0004673">
    <property type="term" value="F:protein histidine kinase activity"/>
    <property type="evidence" value="ECO:0007669"/>
    <property type="project" value="UniProtKB-EC"/>
</dbReference>
<evidence type="ECO:0000256" key="5">
    <source>
        <dbReference type="ARBA" id="ARBA00022777"/>
    </source>
</evidence>
<evidence type="ECO:0000313" key="14">
    <source>
        <dbReference type="Proteomes" id="UP000007039"/>
    </source>
</evidence>
<evidence type="ECO:0000256" key="8">
    <source>
        <dbReference type="PROSITE-ProRule" id="PRU00169"/>
    </source>
</evidence>
<keyword evidence="6" id="KW-0067">ATP-binding</keyword>
<feature type="domain" description="Response regulatory" evidence="11">
    <location>
        <begin position="704"/>
        <end position="824"/>
    </location>
</feature>
<dbReference type="InterPro" id="IPR005467">
    <property type="entry name" value="His_kinase_dom"/>
</dbReference>
<dbReference type="eggNOG" id="COG4753">
    <property type="taxonomic scope" value="Bacteria"/>
</dbReference>
<dbReference type="EMBL" id="CP002347">
    <property type="protein sequence ID" value="ADR18106.1"/>
    <property type="molecule type" value="Genomic_DNA"/>
</dbReference>
<evidence type="ECO:0000313" key="13">
    <source>
        <dbReference type="EMBL" id="ADR18106.1"/>
    </source>
</evidence>
<dbReference type="KEGG" id="cni:Calni_0193"/>
<dbReference type="InterPro" id="IPR001789">
    <property type="entry name" value="Sig_transdc_resp-reg_receiver"/>
</dbReference>
<dbReference type="Pfam" id="PF02518">
    <property type="entry name" value="HATPase_c"/>
    <property type="match status" value="1"/>
</dbReference>
<dbReference type="EC" id="2.7.13.3" evidence="2"/>
<feature type="domain" description="PAS" evidence="12">
    <location>
        <begin position="329"/>
        <end position="402"/>
    </location>
</feature>
<keyword evidence="8" id="KW-0597">Phosphoprotein</keyword>
<name>E4TJ70_CALNY</name>
<dbReference type="SMART" id="SM00091">
    <property type="entry name" value="PAS"/>
    <property type="match status" value="1"/>
</dbReference>
<dbReference type="AlphaFoldDB" id="E4TJ70"/>
<organism evidence="13 14">
    <name type="scientific">Calditerrivibrio nitroreducens (strain DSM 19672 / NBRC 101217 / Yu37-1)</name>
    <dbReference type="NCBI Taxonomy" id="768670"/>
    <lineage>
        <taxon>Bacteria</taxon>
        <taxon>Pseudomonadati</taxon>
        <taxon>Deferribacterota</taxon>
        <taxon>Deferribacteres</taxon>
        <taxon>Deferribacterales</taxon>
        <taxon>Calditerrivibrionaceae</taxon>
    </lineage>
</organism>
<dbReference type="SUPFAM" id="SSF55874">
    <property type="entry name" value="ATPase domain of HSP90 chaperone/DNA topoisomerase II/histidine kinase"/>
    <property type="match status" value="1"/>
</dbReference>
<keyword evidence="9" id="KW-0472">Membrane</keyword>
<keyword evidence="9" id="KW-1133">Transmembrane helix</keyword>
<evidence type="ECO:0000256" key="4">
    <source>
        <dbReference type="ARBA" id="ARBA00022741"/>
    </source>
</evidence>
<dbReference type="CDD" id="cd00130">
    <property type="entry name" value="PAS"/>
    <property type="match status" value="1"/>
</dbReference>
<dbReference type="PRINTS" id="PR00344">
    <property type="entry name" value="BCTRLSENSOR"/>
</dbReference>
<keyword evidence="7" id="KW-0902">Two-component regulatory system</keyword>
<keyword evidence="4" id="KW-0547">Nucleotide-binding</keyword>
<protein>
    <recommendedName>
        <fullName evidence="2">histidine kinase</fullName>
        <ecNumber evidence="2">2.7.13.3</ecNumber>
    </recommendedName>
</protein>
<feature type="transmembrane region" description="Helical" evidence="9">
    <location>
        <begin position="12"/>
        <end position="31"/>
    </location>
</feature>
<dbReference type="PROSITE" id="PS50112">
    <property type="entry name" value="PAS"/>
    <property type="match status" value="1"/>
</dbReference>
<dbReference type="PANTHER" id="PTHR43065">
    <property type="entry name" value="SENSOR HISTIDINE KINASE"/>
    <property type="match status" value="1"/>
</dbReference>
<gene>
    <name evidence="13" type="ordered locus">Calni_0193</name>
</gene>
<dbReference type="Pfam" id="PF13426">
    <property type="entry name" value="PAS_9"/>
    <property type="match status" value="1"/>
</dbReference>
<dbReference type="InterPro" id="IPR004358">
    <property type="entry name" value="Sig_transdc_His_kin-like_C"/>
</dbReference>
<dbReference type="GO" id="GO:0000160">
    <property type="term" value="P:phosphorelay signal transduction system"/>
    <property type="evidence" value="ECO:0007669"/>
    <property type="project" value="UniProtKB-KW"/>
</dbReference>
<evidence type="ECO:0000256" key="6">
    <source>
        <dbReference type="ARBA" id="ARBA00022840"/>
    </source>
</evidence>
<dbReference type="InterPro" id="IPR036890">
    <property type="entry name" value="HATPase_C_sf"/>
</dbReference>
<dbReference type="Gene3D" id="1.10.287.130">
    <property type="match status" value="1"/>
</dbReference>
<proteinExistence type="predicted"/>
<evidence type="ECO:0000256" key="2">
    <source>
        <dbReference type="ARBA" id="ARBA00012438"/>
    </source>
</evidence>
<feature type="modified residue" description="4-aspartylphosphate" evidence="8">
    <location>
        <position position="758"/>
    </location>
</feature>
<dbReference type="InterPro" id="IPR000014">
    <property type="entry name" value="PAS"/>
</dbReference>
<evidence type="ECO:0000256" key="9">
    <source>
        <dbReference type="SAM" id="Phobius"/>
    </source>
</evidence>
<dbReference type="Pfam" id="PF00072">
    <property type="entry name" value="Response_reg"/>
    <property type="match status" value="1"/>
</dbReference>
<evidence type="ECO:0000259" key="10">
    <source>
        <dbReference type="PROSITE" id="PS50109"/>
    </source>
</evidence>
<feature type="domain" description="Histidine kinase" evidence="10">
    <location>
        <begin position="471"/>
        <end position="683"/>
    </location>
</feature>
<accession>E4TJ70</accession>
<dbReference type="PROSITE" id="PS50109">
    <property type="entry name" value="HIS_KIN"/>
    <property type="match status" value="1"/>
</dbReference>